<evidence type="ECO:0000313" key="2">
    <source>
        <dbReference type="Proteomes" id="UP000183567"/>
    </source>
</evidence>
<name>A0A1J8QE81_9AGAM</name>
<proteinExistence type="predicted"/>
<gene>
    <name evidence="1" type="ORF">AZE42_05209</name>
</gene>
<keyword evidence="2" id="KW-1185">Reference proteome</keyword>
<protein>
    <submittedName>
        <fullName evidence="1">Uncharacterized protein</fullName>
    </submittedName>
</protein>
<accession>A0A1J8QE81</accession>
<feature type="non-terminal residue" evidence="1">
    <location>
        <position position="15"/>
    </location>
</feature>
<organism evidence="1 2">
    <name type="scientific">Rhizopogon vesiculosus</name>
    <dbReference type="NCBI Taxonomy" id="180088"/>
    <lineage>
        <taxon>Eukaryota</taxon>
        <taxon>Fungi</taxon>
        <taxon>Dikarya</taxon>
        <taxon>Basidiomycota</taxon>
        <taxon>Agaricomycotina</taxon>
        <taxon>Agaricomycetes</taxon>
        <taxon>Agaricomycetidae</taxon>
        <taxon>Boletales</taxon>
        <taxon>Suillineae</taxon>
        <taxon>Rhizopogonaceae</taxon>
        <taxon>Rhizopogon</taxon>
    </lineage>
</organism>
<sequence>MSQQRIQLEAQLAEQ</sequence>
<comment type="caution">
    <text evidence="1">The sequence shown here is derived from an EMBL/GenBank/DDBJ whole genome shotgun (WGS) entry which is preliminary data.</text>
</comment>
<reference evidence="1 2" key="1">
    <citation type="submission" date="2016-03" db="EMBL/GenBank/DDBJ databases">
        <title>Comparative genomics of the ectomycorrhizal sister species Rhizopogon vinicolor and Rhizopogon vesiculosus (Basidiomycota: Boletales) reveals a divergence of the mating type B locus.</title>
        <authorList>
            <person name="Mujic A.B."/>
            <person name="Kuo A."/>
            <person name="Tritt A."/>
            <person name="Lipzen A."/>
            <person name="Chen C."/>
            <person name="Johnson J."/>
            <person name="Sharma A."/>
            <person name="Barry K."/>
            <person name="Grigoriev I.V."/>
            <person name="Spatafora J.W."/>
        </authorList>
    </citation>
    <scope>NUCLEOTIDE SEQUENCE [LARGE SCALE GENOMIC DNA]</scope>
    <source>
        <strain evidence="1 2">AM-OR11-056</strain>
    </source>
</reference>
<dbReference type="EMBL" id="LVVM01006582">
    <property type="protein sequence ID" value="OJA07706.1"/>
    <property type="molecule type" value="Genomic_DNA"/>
</dbReference>
<dbReference type="Proteomes" id="UP000183567">
    <property type="component" value="Unassembled WGS sequence"/>
</dbReference>
<evidence type="ECO:0000313" key="1">
    <source>
        <dbReference type="EMBL" id="OJA07706.1"/>
    </source>
</evidence>